<dbReference type="RefSeq" id="XP_033390997.1">
    <property type="nucleotide sequence ID" value="XM_033541545.1"/>
</dbReference>
<dbReference type="PANTHER" id="PTHR45614">
    <property type="entry name" value="MYB PROTEIN-RELATED"/>
    <property type="match status" value="1"/>
</dbReference>
<dbReference type="GO" id="GO:0000981">
    <property type="term" value="F:DNA-binding transcription factor activity, RNA polymerase II-specific"/>
    <property type="evidence" value="ECO:0007669"/>
    <property type="project" value="TreeGrafter"/>
</dbReference>
<dbReference type="GO" id="GO:0000978">
    <property type="term" value="F:RNA polymerase II cis-regulatory region sequence-specific DNA binding"/>
    <property type="evidence" value="ECO:0007669"/>
    <property type="project" value="TreeGrafter"/>
</dbReference>
<dbReference type="GeneID" id="54299041"/>
<dbReference type="PROSITE" id="PS51294">
    <property type="entry name" value="HTH_MYB"/>
    <property type="match status" value="3"/>
</dbReference>
<proteinExistence type="predicted"/>
<dbReference type="PROSITE" id="PS50090">
    <property type="entry name" value="MYB_LIKE"/>
    <property type="match status" value="3"/>
</dbReference>
<evidence type="ECO:0008006" key="6">
    <source>
        <dbReference type="Google" id="ProtNLM"/>
    </source>
</evidence>
<feature type="domain" description="HTH myb-type" evidence="3">
    <location>
        <begin position="4"/>
        <end position="52"/>
    </location>
</feature>
<dbReference type="CDD" id="cd00167">
    <property type="entry name" value="SANT"/>
    <property type="match status" value="3"/>
</dbReference>
<gene>
    <name evidence="4" type="ORF">K452DRAFT_293346</name>
</gene>
<dbReference type="SMART" id="SM00717">
    <property type="entry name" value="SANT"/>
    <property type="match status" value="3"/>
</dbReference>
<dbReference type="InterPro" id="IPR017930">
    <property type="entry name" value="Myb_dom"/>
</dbReference>
<organism evidence="4 5">
    <name type="scientific">Aplosporella prunicola CBS 121167</name>
    <dbReference type="NCBI Taxonomy" id="1176127"/>
    <lineage>
        <taxon>Eukaryota</taxon>
        <taxon>Fungi</taxon>
        <taxon>Dikarya</taxon>
        <taxon>Ascomycota</taxon>
        <taxon>Pezizomycotina</taxon>
        <taxon>Dothideomycetes</taxon>
        <taxon>Dothideomycetes incertae sedis</taxon>
        <taxon>Botryosphaeriales</taxon>
        <taxon>Aplosporellaceae</taxon>
        <taxon>Aplosporella</taxon>
    </lineage>
</organism>
<dbReference type="SUPFAM" id="SSF46689">
    <property type="entry name" value="Homeodomain-like"/>
    <property type="match status" value="2"/>
</dbReference>
<dbReference type="EMBL" id="ML995609">
    <property type="protein sequence ID" value="KAF2135278.1"/>
    <property type="molecule type" value="Genomic_DNA"/>
</dbReference>
<dbReference type="Pfam" id="PF00249">
    <property type="entry name" value="Myb_DNA-binding"/>
    <property type="match status" value="1"/>
</dbReference>
<dbReference type="OrthoDB" id="2143914at2759"/>
<feature type="region of interest" description="Disordered" evidence="1">
    <location>
        <begin position="151"/>
        <end position="185"/>
    </location>
</feature>
<evidence type="ECO:0000259" key="2">
    <source>
        <dbReference type="PROSITE" id="PS50090"/>
    </source>
</evidence>
<feature type="domain" description="Myb-like" evidence="2">
    <location>
        <begin position="4"/>
        <end position="56"/>
    </location>
</feature>
<dbReference type="GO" id="GO:0000278">
    <property type="term" value="P:mitotic cell cycle"/>
    <property type="evidence" value="ECO:0007669"/>
    <property type="project" value="TreeGrafter"/>
</dbReference>
<reference evidence="4" key="1">
    <citation type="journal article" date="2020" name="Stud. Mycol.">
        <title>101 Dothideomycetes genomes: a test case for predicting lifestyles and emergence of pathogens.</title>
        <authorList>
            <person name="Haridas S."/>
            <person name="Albert R."/>
            <person name="Binder M."/>
            <person name="Bloem J."/>
            <person name="Labutti K."/>
            <person name="Salamov A."/>
            <person name="Andreopoulos B."/>
            <person name="Baker S."/>
            <person name="Barry K."/>
            <person name="Bills G."/>
            <person name="Bluhm B."/>
            <person name="Cannon C."/>
            <person name="Castanera R."/>
            <person name="Culley D."/>
            <person name="Daum C."/>
            <person name="Ezra D."/>
            <person name="Gonzalez J."/>
            <person name="Henrissat B."/>
            <person name="Kuo A."/>
            <person name="Liang C."/>
            <person name="Lipzen A."/>
            <person name="Lutzoni F."/>
            <person name="Magnuson J."/>
            <person name="Mondo S."/>
            <person name="Nolan M."/>
            <person name="Ohm R."/>
            <person name="Pangilinan J."/>
            <person name="Park H.-J."/>
            <person name="Ramirez L."/>
            <person name="Alfaro M."/>
            <person name="Sun H."/>
            <person name="Tritt A."/>
            <person name="Yoshinaga Y."/>
            <person name="Zwiers L.-H."/>
            <person name="Turgeon B."/>
            <person name="Goodwin S."/>
            <person name="Spatafora J."/>
            <person name="Crous P."/>
            <person name="Grigoriev I."/>
        </authorList>
    </citation>
    <scope>NUCLEOTIDE SEQUENCE</scope>
    <source>
        <strain evidence="4">CBS 121167</strain>
    </source>
</reference>
<protein>
    <recommendedName>
        <fullName evidence="6">HTH myb-type domain-containing protein</fullName>
    </recommendedName>
</protein>
<feature type="domain" description="HTH myb-type" evidence="3">
    <location>
        <begin position="112"/>
        <end position="163"/>
    </location>
</feature>
<feature type="domain" description="Myb-like" evidence="2">
    <location>
        <begin position="108"/>
        <end position="159"/>
    </location>
</feature>
<accession>A0A6A6AVM3</accession>
<dbReference type="Pfam" id="PF13921">
    <property type="entry name" value="Myb_DNA-bind_6"/>
    <property type="match status" value="1"/>
</dbReference>
<evidence type="ECO:0000259" key="3">
    <source>
        <dbReference type="PROSITE" id="PS51294"/>
    </source>
</evidence>
<dbReference type="InterPro" id="IPR050560">
    <property type="entry name" value="MYB_TF"/>
</dbReference>
<dbReference type="PANTHER" id="PTHR45614:SF25">
    <property type="entry name" value="MYB PROTEIN"/>
    <property type="match status" value="1"/>
</dbReference>
<sequence length="200" mass="23640">MMPQQRTRRRPWTSDEDAALRFAVAQSTGPVSWLDVASQVPGRNNKECRKRWVYQLSVPSRKGTWDAAEDERLREAIQQHGLRWASVAQHVATRQPDQCARRWHECIKPGINHGPWSLLDDQMLDEAVALYGNKWTEIVQRFFPDRTPLAAKSRHKQRFQQRDQQRDQQRGQQRDQQRDRQPDLLWLVPDHTQPFTNTGW</sequence>
<dbReference type="Proteomes" id="UP000799438">
    <property type="component" value="Unassembled WGS sequence"/>
</dbReference>
<feature type="domain" description="Myb-like" evidence="2">
    <location>
        <begin position="57"/>
        <end position="107"/>
    </location>
</feature>
<evidence type="ECO:0000313" key="4">
    <source>
        <dbReference type="EMBL" id="KAF2135278.1"/>
    </source>
</evidence>
<feature type="compositionally biased region" description="Basic and acidic residues" evidence="1">
    <location>
        <begin position="160"/>
        <end position="182"/>
    </location>
</feature>
<dbReference type="AlphaFoldDB" id="A0A6A6AVM3"/>
<name>A0A6A6AVM3_9PEZI</name>
<dbReference type="Gene3D" id="1.10.10.60">
    <property type="entry name" value="Homeodomain-like"/>
    <property type="match status" value="3"/>
</dbReference>
<evidence type="ECO:0000256" key="1">
    <source>
        <dbReference type="SAM" id="MobiDB-lite"/>
    </source>
</evidence>
<keyword evidence="5" id="KW-1185">Reference proteome</keyword>
<dbReference type="GO" id="GO:0045944">
    <property type="term" value="P:positive regulation of transcription by RNA polymerase II"/>
    <property type="evidence" value="ECO:0007669"/>
    <property type="project" value="TreeGrafter"/>
</dbReference>
<dbReference type="InterPro" id="IPR001005">
    <property type="entry name" value="SANT/Myb"/>
</dbReference>
<dbReference type="GO" id="GO:0005634">
    <property type="term" value="C:nucleus"/>
    <property type="evidence" value="ECO:0007669"/>
    <property type="project" value="TreeGrafter"/>
</dbReference>
<dbReference type="InterPro" id="IPR009057">
    <property type="entry name" value="Homeodomain-like_sf"/>
</dbReference>
<feature type="domain" description="HTH myb-type" evidence="3">
    <location>
        <begin position="61"/>
        <end position="111"/>
    </location>
</feature>
<evidence type="ECO:0000313" key="5">
    <source>
        <dbReference type="Proteomes" id="UP000799438"/>
    </source>
</evidence>